<protein>
    <recommendedName>
        <fullName evidence="8">L antigen family member 3</fullName>
    </recommendedName>
</protein>
<dbReference type="OrthoDB" id="10025739at2759"/>
<evidence type="ECO:0000256" key="2">
    <source>
        <dbReference type="ARBA" id="ARBA00004496"/>
    </source>
</evidence>
<comment type="function">
    <text evidence="7">Component of the EKC/KEOPS complex that is required for the formation of a threonylcarbamoyl group on adenosine at position 37 (t(6)A37) in tRNAs that read codons beginning with adenine. The complex is probably involved in the transfer of the threonylcarbamoyl moiety of threonylcarbamoyl-AMP (TC-AMP) to the N6 group of A37. LAGE3 functions as a dimerization module for the complex.</text>
</comment>
<dbReference type="EMBL" id="CAJOBB010000275">
    <property type="protein sequence ID" value="CAF3635804.1"/>
    <property type="molecule type" value="Genomic_DNA"/>
</dbReference>
<dbReference type="GO" id="GO:0070525">
    <property type="term" value="P:tRNA threonylcarbamoyladenosine metabolic process"/>
    <property type="evidence" value="ECO:0007669"/>
    <property type="project" value="TreeGrafter"/>
</dbReference>
<dbReference type="EMBL" id="CAJNON010000289">
    <property type="protein sequence ID" value="CAF1172065.1"/>
    <property type="molecule type" value="Genomic_DNA"/>
</dbReference>
<evidence type="ECO:0000313" key="10">
    <source>
        <dbReference type="EMBL" id="CAF1172065.1"/>
    </source>
</evidence>
<dbReference type="Proteomes" id="UP000663860">
    <property type="component" value="Unassembled WGS sequence"/>
</dbReference>
<dbReference type="Proteomes" id="UP000663881">
    <property type="component" value="Unassembled WGS sequence"/>
</dbReference>
<evidence type="ECO:0000313" key="11">
    <source>
        <dbReference type="EMBL" id="CAF1231400.1"/>
    </source>
</evidence>
<dbReference type="Proteomes" id="UP000663845">
    <property type="component" value="Unassembled WGS sequence"/>
</dbReference>
<keyword evidence="4" id="KW-0963">Cytoplasm</keyword>
<evidence type="ECO:0000256" key="8">
    <source>
        <dbReference type="ARBA" id="ARBA00076355"/>
    </source>
</evidence>
<sequence>MDFACELNIPLLTTRHAEIVYNTVRIDREPKKNVQRIEKLNNNILNVRFEAEEAKFIRVAVESYLEKINSILRTIQRFDPNL</sequence>
<dbReference type="Proteomes" id="UP000663891">
    <property type="component" value="Unassembled WGS sequence"/>
</dbReference>
<evidence type="ECO:0000313" key="15">
    <source>
        <dbReference type="EMBL" id="CAF3829375.1"/>
    </source>
</evidence>
<dbReference type="Pfam" id="PF09341">
    <property type="entry name" value="Pcc1"/>
    <property type="match status" value="1"/>
</dbReference>
<dbReference type="InterPro" id="IPR015419">
    <property type="entry name" value="CTAG/Pcc1"/>
</dbReference>
<evidence type="ECO:0000313" key="13">
    <source>
        <dbReference type="EMBL" id="CAF3635804.1"/>
    </source>
</evidence>
<dbReference type="EMBL" id="CAJNOG010000307">
    <property type="protein sequence ID" value="CAF1162403.1"/>
    <property type="molecule type" value="Genomic_DNA"/>
</dbReference>
<dbReference type="AlphaFoldDB" id="A0A819DK32"/>
<dbReference type="EMBL" id="CAJOAZ010030015">
    <property type="protein sequence ID" value="CAF4429697.1"/>
    <property type="molecule type" value="Genomic_DNA"/>
</dbReference>
<evidence type="ECO:0000313" key="12">
    <source>
        <dbReference type="EMBL" id="CAF1304680.1"/>
    </source>
</evidence>
<comment type="caution">
    <text evidence="15">The sequence shown here is derived from an EMBL/GenBank/DDBJ whole genome shotgun (WGS) entry which is preliminary data.</text>
</comment>
<dbReference type="EMBL" id="CAJNOE010000469">
    <property type="protein sequence ID" value="CAF1231400.1"/>
    <property type="molecule type" value="Genomic_DNA"/>
</dbReference>
<evidence type="ECO:0000256" key="4">
    <source>
        <dbReference type="ARBA" id="ARBA00022490"/>
    </source>
</evidence>
<evidence type="ECO:0000256" key="1">
    <source>
        <dbReference type="ARBA" id="ARBA00004123"/>
    </source>
</evidence>
<dbReference type="PANTHER" id="PTHR31283:SF5">
    <property type="entry name" value="EKC_KEOPS COMPLEX SUBUNIT LAGE3"/>
    <property type="match status" value="1"/>
</dbReference>
<gene>
    <name evidence="11" type="ORF">IZO911_LOCUS30275</name>
    <name evidence="9" type="ORF">JYZ213_LOCUS24727</name>
    <name evidence="13" type="ORF">KXQ929_LOCUS6915</name>
    <name evidence="15" type="ORF">OKA104_LOCUS20192</name>
    <name evidence="14" type="ORF">OXD698_LOCUS12515</name>
    <name evidence="16" type="ORF">OXD698_LOCUS53151</name>
    <name evidence="12" type="ORF">QVE165_LOCUS31446</name>
    <name evidence="10" type="ORF">VCS650_LOCUS23981</name>
</gene>
<accession>A0A819DK32</accession>
<dbReference type="EMBL" id="CAJNOM010000269">
    <property type="protein sequence ID" value="CAF1304680.1"/>
    <property type="molecule type" value="Genomic_DNA"/>
</dbReference>
<dbReference type="FunFam" id="3.30.310.50:FF:000005">
    <property type="entry name" value="L antigen family member 3"/>
    <property type="match status" value="1"/>
</dbReference>
<dbReference type="Proteomes" id="UP000663844">
    <property type="component" value="Unassembled WGS sequence"/>
</dbReference>
<keyword evidence="17" id="KW-1185">Reference proteome</keyword>
<organism evidence="15 18">
    <name type="scientific">Adineta steineri</name>
    <dbReference type="NCBI Taxonomy" id="433720"/>
    <lineage>
        <taxon>Eukaryota</taxon>
        <taxon>Metazoa</taxon>
        <taxon>Spiralia</taxon>
        <taxon>Gnathifera</taxon>
        <taxon>Rotifera</taxon>
        <taxon>Eurotatoria</taxon>
        <taxon>Bdelloidea</taxon>
        <taxon>Adinetida</taxon>
        <taxon>Adinetidae</taxon>
        <taxon>Adineta</taxon>
    </lineage>
</organism>
<evidence type="ECO:0000256" key="6">
    <source>
        <dbReference type="ARBA" id="ARBA00023242"/>
    </source>
</evidence>
<evidence type="ECO:0000313" key="17">
    <source>
        <dbReference type="Proteomes" id="UP000663832"/>
    </source>
</evidence>
<evidence type="ECO:0000256" key="7">
    <source>
        <dbReference type="ARBA" id="ARBA00053047"/>
    </source>
</evidence>
<keyword evidence="6" id="KW-0539">Nucleus</keyword>
<keyword evidence="5" id="KW-0819">tRNA processing</keyword>
<dbReference type="Gene3D" id="3.30.310.50">
    <property type="entry name" value="Alpha-D-phosphohexomutase, C-terminal domain"/>
    <property type="match status" value="1"/>
</dbReference>
<comment type="subcellular location">
    <subcellularLocation>
        <location evidence="2">Cytoplasm</location>
    </subcellularLocation>
    <subcellularLocation>
        <location evidence="1">Nucleus</location>
    </subcellularLocation>
</comment>
<reference evidence="15" key="1">
    <citation type="submission" date="2021-02" db="EMBL/GenBank/DDBJ databases">
        <authorList>
            <person name="Nowell W R."/>
        </authorList>
    </citation>
    <scope>NUCLEOTIDE SEQUENCE</scope>
</reference>
<dbReference type="GO" id="GO:0005737">
    <property type="term" value="C:cytoplasm"/>
    <property type="evidence" value="ECO:0007669"/>
    <property type="project" value="UniProtKB-SubCell"/>
</dbReference>
<evidence type="ECO:0000313" key="14">
    <source>
        <dbReference type="EMBL" id="CAF3704483.1"/>
    </source>
</evidence>
<dbReference type="GO" id="GO:0000408">
    <property type="term" value="C:EKC/KEOPS complex"/>
    <property type="evidence" value="ECO:0007669"/>
    <property type="project" value="TreeGrafter"/>
</dbReference>
<evidence type="ECO:0000313" key="9">
    <source>
        <dbReference type="EMBL" id="CAF1162403.1"/>
    </source>
</evidence>
<dbReference type="EMBL" id="CAJOAY010001335">
    <property type="protein sequence ID" value="CAF3829375.1"/>
    <property type="molecule type" value="Genomic_DNA"/>
</dbReference>
<comment type="similarity">
    <text evidence="3">Belongs to the CTAG/PCC1 family.</text>
</comment>
<dbReference type="GO" id="GO:0005634">
    <property type="term" value="C:nucleus"/>
    <property type="evidence" value="ECO:0007669"/>
    <property type="project" value="UniProtKB-SubCell"/>
</dbReference>
<dbReference type="Proteomes" id="UP000663868">
    <property type="component" value="Unassembled WGS sequence"/>
</dbReference>
<evidence type="ECO:0000256" key="3">
    <source>
        <dbReference type="ARBA" id="ARBA00007073"/>
    </source>
</evidence>
<evidence type="ECO:0000313" key="18">
    <source>
        <dbReference type="Proteomes" id="UP000663881"/>
    </source>
</evidence>
<dbReference type="GO" id="GO:0008033">
    <property type="term" value="P:tRNA processing"/>
    <property type="evidence" value="ECO:0007669"/>
    <property type="project" value="UniProtKB-KW"/>
</dbReference>
<proteinExistence type="inferred from homology"/>
<dbReference type="EMBL" id="CAJOAZ010000732">
    <property type="protein sequence ID" value="CAF3704483.1"/>
    <property type="molecule type" value="Genomic_DNA"/>
</dbReference>
<dbReference type="PANTHER" id="PTHR31283">
    <property type="entry name" value="EKC/KEOPS COMPLEX SUBUNIT PCC1 FAMILY MEMBER"/>
    <property type="match status" value="1"/>
</dbReference>
<evidence type="ECO:0000313" key="16">
    <source>
        <dbReference type="EMBL" id="CAF4429697.1"/>
    </source>
</evidence>
<name>A0A819DK32_9BILA</name>
<dbReference type="Proteomes" id="UP000663832">
    <property type="component" value="Unassembled WGS sequence"/>
</dbReference>
<evidence type="ECO:0000256" key="5">
    <source>
        <dbReference type="ARBA" id="ARBA00022694"/>
    </source>
</evidence>